<evidence type="ECO:0000313" key="2">
    <source>
        <dbReference type="Proteomes" id="UP000290288"/>
    </source>
</evidence>
<sequence length="61" mass="6627">MGIKPDDSDSDPTEQNDALSTIINGIDDIFNDPAWNVDDNLAAYYDAVLQGIIPVPDSFLT</sequence>
<protein>
    <submittedName>
        <fullName evidence="1">Uncharacterized protein</fullName>
    </submittedName>
</protein>
<dbReference type="Proteomes" id="UP000290288">
    <property type="component" value="Unassembled WGS sequence"/>
</dbReference>
<organism evidence="1 2">
    <name type="scientific">Candolleomyces aberdarensis</name>
    <dbReference type="NCBI Taxonomy" id="2316362"/>
    <lineage>
        <taxon>Eukaryota</taxon>
        <taxon>Fungi</taxon>
        <taxon>Dikarya</taxon>
        <taxon>Basidiomycota</taxon>
        <taxon>Agaricomycotina</taxon>
        <taxon>Agaricomycetes</taxon>
        <taxon>Agaricomycetidae</taxon>
        <taxon>Agaricales</taxon>
        <taxon>Agaricineae</taxon>
        <taxon>Psathyrellaceae</taxon>
        <taxon>Candolleomyces</taxon>
    </lineage>
</organism>
<comment type="caution">
    <text evidence="1">The sequence shown here is derived from an EMBL/GenBank/DDBJ whole genome shotgun (WGS) entry which is preliminary data.</text>
</comment>
<accession>A0A4Q2DKM9</accession>
<dbReference type="AlphaFoldDB" id="A0A4Q2DKM9"/>
<keyword evidence="2" id="KW-1185">Reference proteome</keyword>
<name>A0A4Q2DKM9_9AGAR</name>
<reference evidence="1 2" key="1">
    <citation type="submission" date="2019-01" db="EMBL/GenBank/DDBJ databases">
        <title>Draft genome sequence of Psathyrella aberdarensis IHI B618.</title>
        <authorList>
            <person name="Buettner E."/>
            <person name="Kellner H."/>
        </authorList>
    </citation>
    <scope>NUCLEOTIDE SEQUENCE [LARGE SCALE GENOMIC DNA]</scope>
    <source>
        <strain evidence="1 2">IHI B618</strain>
    </source>
</reference>
<proteinExistence type="predicted"/>
<gene>
    <name evidence="1" type="ORF">EST38_g6578</name>
</gene>
<evidence type="ECO:0000313" key="1">
    <source>
        <dbReference type="EMBL" id="RXW19275.1"/>
    </source>
</evidence>
<dbReference type="EMBL" id="SDEE01000211">
    <property type="protein sequence ID" value="RXW19275.1"/>
    <property type="molecule type" value="Genomic_DNA"/>
</dbReference>